<keyword evidence="1" id="KW-1133">Transmembrane helix</keyword>
<feature type="transmembrane region" description="Helical" evidence="1">
    <location>
        <begin position="62"/>
        <end position="84"/>
    </location>
</feature>
<dbReference type="HOGENOM" id="CLU_2426911_0_0_1"/>
<feature type="transmembrane region" description="Helical" evidence="1">
    <location>
        <begin position="29"/>
        <end position="50"/>
    </location>
</feature>
<keyword evidence="1" id="KW-0472">Membrane</keyword>
<dbReference type="AlphaFoldDB" id="H1VYM6"/>
<evidence type="ECO:0000256" key="1">
    <source>
        <dbReference type="SAM" id="Phobius"/>
    </source>
</evidence>
<keyword evidence="1" id="KW-0812">Transmembrane</keyword>
<name>H1VYM6_COLHI</name>
<gene>
    <name evidence="2" type="ORF">CH063_03577</name>
</gene>
<proteinExistence type="predicted"/>
<evidence type="ECO:0000313" key="3">
    <source>
        <dbReference type="Proteomes" id="UP000007174"/>
    </source>
</evidence>
<accession>H1VYM6</accession>
<protein>
    <recommendedName>
        <fullName evidence="4">Integral membrane protein</fullName>
    </recommendedName>
</protein>
<sequence length="91" mass="9947">MFGNLSSIGNFPSHYTDEGLPFENRRSTIVAVIVTFLVLAWLCVGLRVYTRVLVTRTPGWDDFVVVIALLAGSSSAIGLCLSNYTSNIHVI</sequence>
<organism evidence="2 3">
    <name type="scientific">Colletotrichum higginsianum (strain IMI 349063)</name>
    <name type="common">Crucifer anthracnose fungus</name>
    <dbReference type="NCBI Taxonomy" id="759273"/>
    <lineage>
        <taxon>Eukaryota</taxon>
        <taxon>Fungi</taxon>
        <taxon>Dikarya</taxon>
        <taxon>Ascomycota</taxon>
        <taxon>Pezizomycotina</taxon>
        <taxon>Sordariomycetes</taxon>
        <taxon>Hypocreomycetidae</taxon>
        <taxon>Glomerellales</taxon>
        <taxon>Glomerellaceae</taxon>
        <taxon>Colletotrichum</taxon>
        <taxon>Colletotrichum destructivum species complex</taxon>
    </lineage>
</organism>
<evidence type="ECO:0000313" key="2">
    <source>
        <dbReference type="EMBL" id="CCF45338.1"/>
    </source>
</evidence>
<evidence type="ECO:0008006" key="4">
    <source>
        <dbReference type="Google" id="ProtNLM"/>
    </source>
</evidence>
<reference evidence="3" key="1">
    <citation type="journal article" date="2012" name="Nat. Genet.">
        <title>Lifestyle transitions in plant pathogenic Colletotrichum fungi deciphered by genome and transcriptome analyses.</title>
        <authorList>
            <person name="O'Connell R.J."/>
            <person name="Thon M.R."/>
            <person name="Hacquard S."/>
            <person name="Amyotte S.G."/>
            <person name="Kleemann J."/>
            <person name="Torres M.F."/>
            <person name="Damm U."/>
            <person name="Buiate E.A."/>
            <person name="Epstein L."/>
            <person name="Alkan N."/>
            <person name="Altmueller J."/>
            <person name="Alvarado-Balderrama L."/>
            <person name="Bauser C.A."/>
            <person name="Becker C."/>
            <person name="Birren B.W."/>
            <person name="Chen Z."/>
            <person name="Choi J."/>
            <person name="Crouch J.A."/>
            <person name="Duvick J.P."/>
            <person name="Farman M.A."/>
            <person name="Gan P."/>
            <person name="Heiman D."/>
            <person name="Henrissat B."/>
            <person name="Howard R.J."/>
            <person name="Kabbage M."/>
            <person name="Koch C."/>
            <person name="Kracher B."/>
            <person name="Kubo Y."/>
            <person name="Law A.D."/>
            <person name="Lebrun M.-H."/>
            <person name="Lee Y.-H."/>
            <person name="Miyara I."/>
            <person name="Moore N."/>
            <person name="Neumann U."/>
            <person name="Nordstroem K."/>
            <person name="Panaccione D.G."/>
            <person name="Panstruga R."/>
            <person name="Place M."/>
            <person name="Proctor R.H."/>
            <person name="Prusky D."/>
            <person name="Rech G."/>
            <person name="Reinhardt R."/>
            <person name="Rollins J.A."/>
            <person name="Rounsley S."/>
            <person name="Schardl C.L."/>
            <person name="Schwartz D.C."/>
            <person name="Shenoy N."/>
            <person name="Shirasu K."/>
            <person name="Sikhakolli U.R."/>
            <person name="Stueber K."/>
            <person name="Sukno S.A."/>
            <person name="Sweigard J.A."/>
            <person name="Takano Y."/>
            <person name="Takahara H."/>
            <person name="Trail F."/>
            <person name="van der Does H.C."/>
            <person name="Voll L.M."/>
            <person name="Will I."/>
            <person name="Young S."/>
            <person name="Zeng Q."/>
            <person name="Zhang J."/>
            <person name="Zhou S."/>
            <person name="Dickman M.B."/>
            <person name="Schulze-Lefert P."/>
            <person name="Ver Loren van Themaat E."/>
            <person name="Ma L.-J."/>
            <person name="Vaillancourt L.J."/>
        </authorList>
    </citation>
    <scope>NUCLEOTIDE SEQUENCE [LARGE SCALE GENOMIC DNA]</scope>
    <source>
        <strain evidence="3">IMI 349063</strain>
    </source>
</reference>
<dbReference type="EMBL" id="CACQ02007656">
    <property type="protein sequence ID" value="CCF45338.1"/>
    <property type="molecule type" value="Genomic_DNA"/>
</dbReference>
<dbReference type="Proteomes" id="UP000007174">
    <property type="component" value="Unassembled WGS sequence"/>
</dbReference>